<evidence type="ECO:0000313" key="3">
    <source>
        <dbReference type="Proteomes" id="UP000007875"/>
    </source>
</evidence>
<feature type="compositionally biased region" description="Polar residues" evidence="1">
    <location>
        <begin position="252"/>
        <end position="266"/>
    </location>
</feature>
<protein>
    <submittedName>
        <fullName evidence="2">Uncharacterized protein</fullName>
    </submittedName>
</protein>
<dbReference type="OMA" id="INEMIPR"/>
<accession>H2YRJ4</accession>
<evidence type="ECO:0000313" key="2">
    <source>
        <dbReference type="Ensembl" id="ENSCSAVP00000007954.1"/>
    </source>
</evidence>
<dbReference type="GeneTree" id="ENSGT00660000097376"/>
<dbReference type="InParanoid" id="H2YRJ4"/>
<reference evidence="2" key="2">
    <citation type="submission" date="2025-08" db="UniProtKB">
        <authorList>
            <consortium name="Ensembl"/>
        </authorList>
    </citation>
    <scope>IDENTIFICATION</scope>
</reference>
<reference evidence="2" key="3">
    <citation type="submission" date="2025-09" db="UniProtKB">
        <authorList>
            <consortium name="Ensembl"/>
        </authorList>
    </citation>
    <scope>IDENTIFICATION</scope>
</reference>
<evidence type="ECO:0000256" key="1">
    <source>
        <dbReference type="SAM" id="MobiDB-lite"/>
    </source>
</evidence>
<keyword evidence="3" id="KW-1185">Reference proteome</keyword>
<feature type="region of interest" description="Disordered" evidence="1">
    <location>
        <begin position="239"/>
        <end position="266"/>
    </location>
</feature>
<dbReference type="Proteomes" id="UP000007875">
    <property type="component" value="Unassembled WGS sequence"/>
</dbReference>
<reference evidence="3" key="1">
    <citation type="submission" date="2003-08" db="EMBL/GenBank/DDBJ databases">
        <authorList>
            <person name="Birren B."/>
            <person name="Nusbaum C."/>
            <person name="Abebe A."/>
            <person name="Abouelleil A."/>
            <person name="Adekoya E."/>
            <person name="Ait-zahra M."/>
            <person name="Allen N."/>
            <person name="Allen T."/>
            <person name="An P."/>
            <person name="Anderson M."/>
            <person name="Anderson S."/>
            <person name="Arachchi H."/>
            <person name="Armbruster J."/>
            <person name="Bachantsang P."/>
            <person name="Baldwin J."/>
            <person name="Barry A."/>
            <person name="Bayul T."/>
            <person name="Blitshsteyn B."/>
            <person name="Bloom T."/>
            <person name="Blye J."/>
            <person name="Boguslavskiy L."/>
            <person name="Borowsky M."/>
            <person name="Boukhgalter B."/>
            <person name="Brunache A."/>
            <person name="Butler J."/>
            <person name="Calixte N."/>
            <person name="Calvo S."/>
            <person name="Camarata J."/>
            <person name="Campo K."/>
            <person name="Chang J."/>
            <person name="Cheshatsang Y."/>
            <person name="Citroen M."/>
            <person name="Collymore A."/>
            <person name="Considine T."/>
            <person name="Cook A."/>
            <person name="Cooke P."/>
            <person name="Corum B."/>
            <person name="Cuomo C."/>
            <person name="David R."/>
            <person name="Dawoe T."/>
            <person name="Degray S."/>
            <person name="Dodge S."/>
            <person name="Dooley K."/>
            <person name="Dorje P."/>
            <person name="Dorjee K."/>
            <person name="Dorris L."/>
            <person name="Duffey N."/>
            <person name="Dupes A."/>
            <person name="Elkins T."/>
            <person name="Engels R."/>
            <person name="Erickson J."/>
            <person name="Farina A."/>
            <person name="Faro S."/>
            <person name="Ferreira P."/>
            <person name="Fischer H."/>
            <person name="Fitzgerald M."/>
            <person name="Foley K."/>
            <person name="Gage D."/>
            <person name="Galagan J."/>
            <person name="Gearin G."/>
            <person name="Gnerre S."/>
            <person name="Gnirke A."/>
            <person name="Goyette A."/>
            <person name="Graham J."/>
            <person name="Grandbois E."/>
            <person name="Gyaltsen K."/>
            <person name="Hafez N."/>
            <person name="Hagopian D."/>
            <person name="Hagos B."/>
            <person name="Hall J."/>
            <person name="Hatcher B."/>
            <person name="Heller A."/>
            <person name="Higgins H."/>
            <person name="Honan T."/>
            <person name="Horn A."/>
            <person name="Houde N."/>
            <person name="Hughes L."/>
            <person name="Hulme W."/>
            <person name="Husby E."/>
            <person name="Iliev I."/>
            <person name="Jaffe D."/>
            <person name="Jones C."/>
            <person name="Kamal M."/>
            <person name="Kamat A."/>
            <person name="Kamvysselis M."/>
            <person name="Karlsson E."/>
            <person name="Kells C."/>
            <person name="Kieu A."/>
            <person name="Kisner P."/>
            <person name="Kodira C."/>
            <person name="Kulbokas E."/>
            <person name="Labutti K."/>
            <person name="Lama D."/>
            <person name="Landers T."/>
            <person name="Leger J."/>
            <person name="Levine S."/>
            <person name="Lewis D."/>
            <person name="Lewis T."/>
            <person name="Lindblad-toh K."/>
            <person name="Liu X."/>
            <person name="Lokyitsang T."/>
            <person name="Lokyitsang Y."/>
            <person name="Lucien O."/>
            <person name="Lui A."/>
            <person name="Ma L.J."/>
            <person name="Mabbitt R."/>
            <person name="Macdonald J."/>
            <person name="Maclean C."/>
            <person name="Major J."/>
            <person name="Manning J."/>
            <person name="Marabella R."/>
            <person name="Maru K."/>
            <person name="Matthews C."/>
            <person name="Mauceli E."/>
            <person name="Mccarthy M."/>
            <person name="Mcdonough S."/>
            <person name="Mcghee T."/>
            <person name="Meldrim J."/>
            <person name="Meneus L."/>
            <person name="Mesirov J."/>
            <person name="Mihalev A."/>
            <person name="Mihova T."/>
            <person name="Mikkelsen T."/>
            <person name="Mlenga V."/>
            <person name="Moru K."/>
            <person name="Mozes J."/>
            <person name="Mulrain L."/>
            <person name="Munson G."/>
            <person name="Naylor J."/>
            <person name="Newes C."/>
            <person name="Nguyen C."/>
            <person name="Nguyen N."/>
            <person name="Nguyen T."/>
            <person name="Nicol R."/>
            <person name="Nielsen C."/>
            <person name="Nizzari M."/>
            <person name="Norbu C."/>
            <person name="Norbu N."/>
            <person name="O'donnell P."/>
            <person name="Okoawo O."/>
            <person name="O'leary S."/>
            <person name="Omotosho B."/>
            <person name="O'neill K."/>
            <person name="Osman S."/>
            <person name="Parker S."/>
            <person name="Perrin D."/>
            <person name="Phunkhang P."/>
            <person name="Piqani B."/>
            <person name="Purcell S."/>
            <person name="Rachupka T."/>
            <person name="Ramasamy U."/>
            <person name="Rameau R."/>
            <person name="Ray V."/>
            <person name="Raymond C."/>
            <person name="Retta R."/>
            <person name="Richardson S."/>
            <person name="Rise C."/>
            <person name="Rodriguez J."/>
            <person name="Rogers J."/>
            <person name="Rogov P."/>
            <person name="Rutman M."/>
            <person name="Schupbach R."/>
            <person name="Seaman C."/>
            <person name="Settipalli S."/>
            <person name="Sharpe T."/>
            <person name="Sheridan J."/>
            <person name="Sherpa N."/>
            <person name="Shi J."/>
            <person name="Smirnov S."/>
            <person name="Smith C."/>
            <person name="Sougnez C."/>
            <person name="Spencer B."/>
            <person name="Stalker J."/>
            <person name="Stange-thomann N."/>
            <person name="Stavropoulos S."/>
            <person name="Stetson K."/>
            <person name="Stone C."/>
            <person name="Stone S."/>
            <person name="Stubbs M."/>
            <person name="Talamas J."/>
            <person name="Tchuinga P."/>
            <person name="Tenzing P."/>
            <person name="Tesfaye S."/>
            <person name="Theodore J."/>
            <person name="Thoulutsang Y."/>
            <person name="Topham K."/>
            <person name="Towey S."/>
            <person name="Tsamla T."/>
            <person name="Tsomo N."/>
            <person name="Vallee D."/>
            <person name="Vassiliev H."/>
            <person name="Venkataraman V."/>
            <person name="Vinson J."/>
            <person name="Vo A."/>
            <person name="Wade C."/>
            <person name="Wang S."/>
            <person name="Wangchuk T."/>
            <person name="Wangdi T."/>
            <person name="Whittaker C."/>
            <person name="Wilkinson J."/>
            <person name="Wu Y."/>
            <person name="Wyman D."/>
            <person name="Yadav S."/>
            <person name="Yang S."/>
            <person name="Yang X."/>
            <person name="Yeager S."/>
            <person name="Yee E."/>
            <person name="Young G."/>
            <person name="Zainoun J."/>
            <person name="Zembeck L."/>
            <person name="Zimmer A."/>
            <person name="Zody M."/>
            <person name="Lander E."/>
        </authorList>
    </citation>
    <scope>NUCLEOTIDE SEQUENCE [LARGE SCALE GENOMIC DNA]</scope>
</reference>
<dbReference type="Ensembl" id="ENSCSAVT00000008060.1">
    <property type="protein sequence ID" value="ENSCSAVP00000007954.1"/>
    <property type="gene ID" value="ENSCSAVG00000004746.1"/>
</dbReference>
<feature type="region of interest" description="Disordered" evidence="1">
    <location>
        <begin position="169"/>
        <end position="191"/>
    </location>
</feature>
<proteinExistence type="predicted"/>
<organism evidence="2 3">
    <name type="scientific">Ciona savignyi</name>
    <name type="common">Pacific transparent sea squirt</name>
    <dbReference type="NCBI Taxonomy" id="51511"/>
    <lineage>
        <taxon>Eukaryota</taxon>
        <taxon>Metazoa</taxon>
        <taxon>Chordata</taxon>
        <taxon>Tunicata</taxon>
        <taxon>Ascidiacea</taxon>
        <taxon>Phlebobranchia</taxon>
        <taxon>Cionidae</taxon>
        <taxon>Ciona</taxon>
    </lineage>
</organism>
<sequence>MDNSSKKKMAPALHNTDHEHDTVTIKHCFKVPPESPESALTVRNDGIYTKMNGSYSPLSPVSDDVHEAATDIDQSIKATNRPLAHAVQSSVSPYSNRGDSGDFVCRGNQEQGYKTPHKNDICQSQAQPCGDGLPTAPKSNGWPHKLQSDEASVNSKLNGGKNHVLLTENQGTDQRHTEINGRTSESSLNDPTEVRIKTTSDLNTKSSIANSYSTTIKSVLHSLNASSVAINEMIPRDEYTDQQLKNGEQIESDSLQVSSNPTTTPV</sequence>
<feature type="compositionally biased region" description="Polar residues" evidence="1">
    <location>
        <begin position="180"/>
        <end position="190"/>
    </location>
</feature>
<dbReference type="AlphaFoldDB" id="H2YRJ4"/>
<name>H2YRJ4_CIOSA</name>
<dbReference type="HOGENOM" id="CLU_091549_0_0_1"/>